<dbReference type="InterPro" id="IPR013216">
    <property type="entry name" value="Methyltransf_11"/>
</dbReference>
<evidence type="ECO:0000313" key="11">
    <source>
        <dbReference type="EMBL" id="KAF2842643.1"/>
    </source>
</evidence>
<evidence type="ECO:0000259" key="10">
    <source>
        <dbReference type="Pfam" id="PF12589"/>
    </source>
</evidence>
<dbReference type="GO" id="GO:0005730">
    <property type="term" value="C:nucleolus"/>
    <property type="evidence" value="ECO:0007669"/>
    <property type="project" value="TreeGrafter"/>
</dbReference>
<dbReference type="EMBL" id="MU006089">
    <property type="protein sequence ID" value="KAF2842643.1"/>
    <property type="molecule type" value="Genomic_DNA"/>
</dbReference>
<comment type="subcellular location">
    <subcellularLocation>
        <location evidence="2">Cytoplasm</location>
    </subcellularLocation>
    <subcellularLocation>
        <location evidence="1">Nucleus</location>
    </subcellularLocation>
</comment>
<evidence type="ECO:0000256" key="4">
    <source>
        <dbReference type="ARBA" id="ARBA00022490"/>
    </source>
</evidence>
<feature type="domain" description="Methyltransferase type 11" evidence="9">
    <location>
        <begin position="52"/>
        <end position="160"/>
    </location>
</feature>
<dbReference type="Pfam" id="PF12589">
    <property type="entry name" value="WBS_methylT"/>
    <property type="match status" value="1"/>
</dbReference>
<sequence>MSRPEDTLPPDLFYNDTESRKYTTSSRIRHIQATMTNRALELLDLRSPSLVLDVGCGSGLSGEILSSISPSEGGPHTWIGLDISASMLGVALEKDVDGDLFLADAGQGVPFRPGTFDAAISISAVQWLCNAESSEETAQGRLGRFFNGLYASLRRGGRAVCQFYPKNDDQKRMISSSAIRAGFGAGLLEDDPGTKSAKVYLVLTVGGGDLSGDITGVVSGMEGVDVMDSRRKGKSQIKHGEQKGSKAWIVKKKEQMERKGKIIKANSKYTGRKRRPNF</sequence>
<dbReference type="InterPro" id="IPR029063">
    <property type="entry name" value="SAM-dependent_MTases_sf"/>
</dbReference>
<dbReference type="OrthoDB" id="2877at2759"/>
<dbReference type="Pfam" id="PF08241">
    <property type="entry name" value="Methyltransf_11"/>
    <property type="match status" value="1"/>
</dbReference>
<keyword evidence="5" id="KW-0489">Methyltransferase</keyword>
<evidence type="ECO:0000256" key="2">
    <source>
        <dbReference type="ARBA" id="ARBA00004496"/>
    </source>
</evidence>
<comment type="caution">
    <text evidence="11">The sequence shown here is derived from an EMBL/GenBank/DDBJ whole genome shotgun (WGS) entry which is preliminary data.</text>
</comment>
<keyword evidence="12" id="KW-1185">Reference proteome</keyword>
<gene>
    <name evidence="11" type="ORF">M501DRAFT_925779</name>
</gene>
<dbReference type="GO" id="GO:0005737">
    <property type="term" value="C:cytoplasm"/>
    <property type="evidence" value="ECO:0007669"/>
    <property type="project" value="UniProtKB-SubCell"/>
</dbReference>
<proteinExistence type="inferred from homology"/>
<dbReference type="Proteomes" id="UP000799429">
    <property type="component" value="Unassembled WGS sequence"/>
</dbReference>
<dbReference type="SUPFAM" id="SSF53335">
    <property type="entry name" value="S-adenosyl-L-methionine-dependent methyltransferases"/>
    <property type="match status" value="1"/>
</dbReference>
<evidence type="ECO:0000259" key="9">
    <source>
        <dbReference type="Pfam" id="PF08241"/>
    </source>
</evidence>
<feature type="domain" description="18S rRNA (guanine(1575)-N(7))-methyltransferase Bud23 C-terminal" evidence="10">
    <location>
        <begin position="220"/>
        <end position="275"/>
    </location>
</feature>
<keyword evidence="7" id="KW-0949">S-adenosyl-L-methionine</keyword>
<dbReference type="InterPro" id="IPR039769">
    <property type="entry name" value="Bud23-like"/>
</dbReference>
<dbReference type="Gene3D" id="3.40.50.150">
    <property type="entry name" value="Vaccinia Virus protein VP39"/>
    <property type="match status" value="1"/>
</dbReference>
<dbReference type="InterPro" id="IPR022238">
    <property type="entry name" value="Bud23_C"/>
</dbReference>
<comment type="similarity">
    <text evidence="3">Belongs to the class I-like SAM-binding methyltransferase superfamily. BUD23/WBSCR22 family.</text>
</comment>
<keyword evidence="4" id="KW-0963">Cytoplasm</keyword>
<evidence type="ECO:0000313" key="12">
    <source>
        <dbReference type="Proteomes" id="UP000799429"/>
    </source>
</evidence>
<protein>
    <submittedName>
        <fullName evidence="11">Bud site selection protein</fullName>
    </submittedName>
</protein>
<dbReference type="FunFam" id="3.40.50.150:FF:000017">
    <property type="entry name" value="probable 18S rRNA (Guanine-N(7))-methyltransferase"/>
    <property type="match status" value="1"/>
</dbReference>
<evidence type="ECO:0000256" key="8">
    <source>
        <dbReference type="ARBA" id="ARBA00023242"/>
    </source>
</evidence>
<evidence type="ECO:0000256" key="5">
    <source>
        <dbReference type="ARBA" id="ARBA00022603"/>
    </source>
</evidence>
<evidence type="ECO:0000256" key="3">
    <source>
        <dbReference type="ARBA" id="ARBA00005547"/>
    </source>
</evidence>
<evidence type="ECO:0000256" key="7">
    <source>
        <dbReference type="ARBA" id="ARBA00022691"/>
    </source>
</evidence>
<keyword evidence="8" id="KW-0539">Nucleus</keyword>
<dbReference type="GO" id="GO:0016435">
    <property type="term" value="F:rRNA (guanine) methyltransferase activity"/>
    <property type="evidence" value="ECO:0007669"/>
    <property type="project" value="InterPro"/>
</dbReference>
<dbReference type="GO" id="GO:0070476">
    <property type="term" value="P:rRNA (guanine-N7)-methylation"/>
    <property type="evidence" value="ECO:0007669"/>
    <property type="project" value="InterPro"/>
</dbReference>
<name>A0A9P4SJE0_9PEZI</name>
<evidence type="ECO:0000256" key="1">
    <source>
        <dbReference type="ARBA" id="ARBA00004123"/>
    </source>
</evidence>
<accession>A0A9P4SJE0</accession>
<evidence type="ECO:0000256" key="6">
    <source>
        <dbReference type="ARBA" id="ARBA00022679"/>
    </source>
</evidence>
<dbReference type="PANTHER" id="PTHR12734:SF0">
    <property type="entry name" value="18S RRNA (GUANINE-N(7))-METHYLTRANSFERASE-RELATED"/>
    <property type="match status" value="1"/>
</dbReference>
<keyword evidence="6" id="KW-0808">Transferase</keyword>
<reference evidence="11" key="1">
    <citation type="journal article" date="2020" name="Stud. Mycol.">
        <title>101 Dothideomycetes genomes: a test case for predicting lifestyles and emergence of pathogens.</title>
        <authorList>
            <person name="Haridas S."/>
            <person name="Albert R."/>
            <person name="Binder M."/>
            <person name="Bloem J."/>
            <person name="Labutti K."/>
            <person name="Salamov A."/>
            <person name="Andreopoulos B."/>
            <person name="Baker S."/>
            <person name="Barry K."/>
            <person name="Bills G."/>
            <person name="Bluhm B."/>
            <person name="Cannon C."/>
            <person name="Castanera R."/>
            <person name="Culley D."/>
            <person name="Daum C."/>
            <person name="Ezra D."/>
            <person name="Gonzalez J."/>
            <person name="Henrissat B."/>
            <person name="Kuo A."/>
            <person name="Liang C."/>
            <person name="Lipzen A."/>
            <person name="Lutzoni F."/>
            <person name="Magnuson J."/>
            <person name="Mondo S."/>
            <person name="Nolan M."/>
            <person name="Ohm R."/>
            <person name="Pangilinan J."/>
            <person name="Park H.-J."/>
            <person name="Ramirez L."/>
            <person name="Alfaro M."/>
            <person name="Sun H."/>
            <person name="Tritt A."/>
            <person name="Yoshinaga Y."/>
            <person name="Zwiers L.-H."/>
            <person name="Turgeon B."/>
            <person name="Goodwin S."/>
            <person name="Spatafora J."/>
            <person name="Crous P."/>
            <person name="Grigoriev I."/>
        </authorList>
    </citation>
    <scope>NUCLEOTIDE SEQUENCE</scope>
    <source>
        <strain evidence="11">CBS 101060</strain>
    </source>
</reference>
<dbReference type="AlphaFoldDB" id="A0A9P4SJE0"/>
<organism evidence="11 12">
    <name type="scientific">Patellaria atrata CBS 101060</name>
    <dbReference type="NCBI Taxonomy" id="1346257"/>
    <lineage>
        <taxon>Eukaryota</taxon>
        <taxon>Fungi</taxon>
        <taxon>Dikarya</taxon>
        <taxon>Ascomycota</taxon>
        <taxon>Pezizomycotina</taxon>
        <taxon>Dothideomycetes</taxon>
        <taxon>Dothideomycetes incertae sedis</taxon>
        <taxon>Patellariales</taxon>
        <taxon>Patellariaceae</taxon>
        <taxon>Patellaria</taxon>
    </lineage>
</organism>
<dbReference type="PANTHER" id="PTHR12734">
    <property type="entry name" value="METHYLTRANSFERASE-RELATED"/>
    <property type="match status" value="1"/>
</dbReference>
<dbReference type="CDD" id="cd02440">
    <property type="entry name" value="AdoMet_MTases"/>
    <property type="match status" value="1"/>
</dbReference>